<evidence type="ECO:0000259" key="1">
    <source>
        <dbReference type="Pfam" id="PF01863"/>
    </source>
</evidence>
<proteinExistence type="predicted"/>
<reference evidence="2" key="2">
    <citation type="submission" date="2021-04" db="EMBL/GenBank/DDBJ databases">
        <authorList>
            <person name="Gilroy R."/>
        </authorList>
    </citation>
    <scope>NUCLEOTIDE SEQUENCE</scope>
    <source>
        <strain evidence="2">ChiBcec2-3848</strain>
    </source>
</reference>
<dbReference type="PANTHER" id="PTHR30399:SF1">
    <property type="entry name" value="UTP PYROPHOSPHATASE"/>
    <property type="match status" value="1"/>
</dbReference>
<name>A0A9D2TBZ3_9FIRM</name>
<dbReference type="CDD" id="cd07344">
    <property type="entry name" value="M48_yhfN_like"/>
    <property type="match status" value="1"/>
</dbReference>
<feature type="domain" description="YgjP-like metallopeptidase" evidence="1">
    <location>
        <begin position="25"/>
        <end position="75"/>
    </location>
</feature>
<dbReference type="InterPro" id="IPR002725">
    <property type="entry name" value="YgjP-like_metallopeptidase"/>
</dbReference>
<dbReference type="Gene3D" id="3.30.2010.10">
    <property type="entry name" value="Metalloproteases ('zincins'), catalytic domain"/>
    <property type="match status" value="1"/>
</dbReference>
<evidence type="ECO:0000313" key="3">
    <source>
        <dbReference type="Proteomes" id="UP000823886"/>
    </source>
</evidence>
<dbReference type="Pfam" id="PF01863">
    <property type="entry name" value="YgjP-like"/>
    <property type="match status" value="2"/>
</dbReference>
<gene>
    <name evidence="2" type="ORF">H9753_11725</name>
</gene>
<reference evidence="2" key="1">
    <citation type="journal article" date="2021" name="PeerJ">
        <title>Extensive microbial diversity within the chicken gut microbiome revealed by metagenomics and culture.</title>
        <authorList>
            <person name="Gilroy R."/>
            <person name="Ravi A."/>
            <person name="Getino M."/>
            <person name="Pursley I."/>
            <person name="Horton D.L."/>
            <person name="Alikhan N.F."/>
            <person name="Baker D."/>
            <person name="Gharbi K."/>
            <person name="Hall N."/>
            <person name="Watson M."/>
            <person name="Adriaenssens E.M."/>
            <person name="Foster-Nyarko E."/>
            <person name="Jarju S."/>
            <person name="Secka A."/>
            <person name="Antonio M."/>
            <person name="Oren A."/>
            <person name="Chaudhuri R.R."/>
            <person name="La Ragione R."/>
            <person name="Hildebrand F."/>
            <person name="Pallen M.J."/>
        </authorList>
    </citation>
    <scope>NUCLEOTIDE SEQUENCE</scope>
    <source>
        <strain evidence="2">ChiBcec2-3848</strain>
    </source>
</reference>
<accession>A0A9D2TBZ3</accession>
<dbReference type="Proteomes" id="UP000823886">
    <property type="component" value="Unassembled WGS sequence"/>
</dbReference>
<comment type="caution">
    <text evidence="2">The sequence shown here is derived from an EMBL/GenBank/DDBJ whole genome shotgun (WGS) entry which is preliminary data.</text>
</comment>
<protein>
    <submittedName>
        <fullName evidence="2">M48 family metallopeptidase</fullName>
    </submittedName>
</protein>
<sequence length="190" mass="22734">MAKIVKTCWLTVDGEPVYVEKKKIKHMYLRVAKPDGTIRISAPAGMSEQQISRFVKEKRDWIRQARQRVRQSEEKVLTPEEKREQTEACRQQLLAILPQVIETCEAVTGLHANEWKLRDMKTRWGSCNVEKKRIWLNIQLAAYPRECLEYVVTHELVHLLERGHNQVFWGYMDRYFPRWRQVRKMLRQGE</sequence>
<evidence type="ECO:0000313" key="2">
    <source>
        <dbReference type="EMBL" id="HJC64269.1"/>
    </source>
</evidence>
<feature type="domain" description="YgjP-like metallopeptidase" evidence="1">
    <location>
        <begin position="81"/>
        <end position="188"/>
    </location>
</feature>
<dbReference type="EMBL" id="DWVZ01000152">
    <property type="protein sequence ID" value="HJC64269.1"/>
    <property type="molecule type" value="Genomic_DNA"/>
</dbReference>
<dbReference type="InterPro" id="IPR053136">
    <property type="entry name" value="UTP_pyrophosphatase-like"/>
</dbReference>
<organism evidence="2 3">
    <name type="scientific">Candidatus Blautia merdavium</name>
    <dbReference type="NCBI Taxonomy" id="2838494"/>
    <lineage>
        <taxon>Bacteria</taxon>
        <taxon>Bacillati</taxon>
        <taxon>Bacillota</taxon>
        <taxon>Clostridia</taxon>
        <taxon>Lachnospirales</taxon>
        <taxon>Lachnospiraceae</taxon>
        <taxon>Blautia</taxon>
    </lineage>
</organism>
<dbReference type="PANTHER" id="PTHR30399">
    <property type="entry name" value="UNCHARACTERIZED PROTEIN YGJP"/>
    <property type="match status" value="1"/>
</dbReference>
<dbReference type="AlphaFoldDB" id="A0A9D2TBZ3"/>